<keyword evidence="7 9" id="KW-0472">Membrane</keyword>
<sequence>MIEADWIWGLIGGLMIGSGAAVYLLGNGRIMGASGIIGGLVDVSARGAWAERGSFLAALIILPAVIAVFSPVPATTNLTENLWLVGAAGLLVGLGTRIGNGCTSGHGVCGISRLSPRGIVATLVYIAAGALMVVALRALVGGV</sequence>
<dbReference type="InterPro" id="IPR007272">
    <property type="entry name" value="Sulf_transp_TsuA/YedE"/>
</dbReference>
<dbReference type="KEGG" id="suly:ABM428_07710"/>
<evidence type="ECO:0000256" key="3">
    <source>
        <dbReference type="ARBA" id="ARBA00022475"/>
    </source>
</evidence>
<keyword evidence="2" id="KW-0813">Transport</keyword>
<feature type="transmembrane region" description="Helical" evidence="9">
    <location>
        <begin position="119"/>
        <end position="140"/>
    </location>
</feature>
<reference evidence="10" key="1">
    <citation type="journal article" date="2020" name="Int. J. Syst. Evol. Microbiol.">
        <title>Notification of changes in taxonomic opinion previously published outside the IJSEM.</title>
        <authorList>
            <person name="Oren A."/>
            <person name="Garrity G."/>
        </authorList>
    </citation>
    <scope>NUCLEOTIDE SEQUENCE</scope>
    <source>
        <strain evidence="10">TCYB15</strain>
    </source>
</reference>
<evidence type="ECO:0000256" key="6">
    <source>
        <dbReference type="ARBA" id="ARBA00022989"/>
    </source>
</evidence>
<feature type="transmembrane region" description="Helical" evidence="9">
    <location>
        <begin position="55"/>
        <end position="76"/>
    </location>
</feature>
<keyword evidence="4" id="KW-0997">Cell inner membrane</keyword>
<protein>
    <submittedName>
        <fullName evidence="10">YeeE/YedE thiosulfate transporter family protein</fullName>
    </submittedName>
</protein>
<evidence type="ECO:0000256" key="1">
    <source>
        <dbReference type="ARBA" id="ARBA00004429"/>
    </source>
</evidence>
<dbReference type="GO" id="GO:0005886">
    <property type="term" value="C:plasma membrane"/>
    <property type="evidence" value="ECO:0007669"/>
    <property type="project" value="UniProtKB-SubCell"/>
</dbReference>
<evidence type="ECO:0000256" key="8">
    <source>
        <dbReference type="ARBA" id="ARBA00035655"/>
    </source>
</evidence>
<comment type="similarity">
    <text evidence="8">Belongs to the TsuA/YedE (TC 9.B.102) family.</text>
</comment>
<evidence type="ECO:0000256" key="5">
    <source>
        <dbReference type="ARBA" id="ARBA00022692"/>
    </source>
</evidence>
<evidence type="ECO:0000256" key="2">
    <source>
        <dbReference type="ARBA" id="ARBA00022448"/>
    </source>
</evidence>
<feature type="transmembrane region" description="Helical" evidence="9">
    <location>
        <begin position="6"/>
        <end position="26"/>
    </location>
</feature>
<dbReference type="PANTHER" id="PTHR30574:SF1">
    <property type="entry name" value="SULPHUR TRANSPORT DOMAIN-CONTAINING PROTEIN"/>
    <property type="match status" value="1"/>
</dbReference>
<proteinExistence type="inferred from homology"/>
<dbReference type="PANTHER" id="PTHR30574">
    <property type="entry name" value="INNER MEMBRANE PROTEIN YEDE"/>
    <property type="match status" value="1"/>
</dbReference>
<evidence type="ECO:0000256" key="4">
    <source>
        <dbReference type="ARBA" id="ARBA00022519"/>
    </source>
</evidence>
<dbReference type="RefSeq" id="WP_353627797.1">
    <property type="nucleotide sequence ID" value="NZ_CP159193.1"/>
</dbReference>
<reference evidence="10" key="2">
    <citation type="submission" date="2024-06" db="EMBL/GenBank/DDBJ databases">
        <authorList>
            <person name="Deng Y."/>
        </authorList>
    </citation>
    <scope>NUCLEOTIDE SEQUENCE</scope>
    <source>
        <strain evidence="10">TCYB15</strain>
    </source>
</reference>
<organism evidence="10">
    <name type="scientific">Sulfitobacter sp. TCYB15</name>
    <dbReference type="NCBI Taxonomy" id="3229275"/>
    <lineage>
        <taxon>Bacteria</taxon>
        <taxon>Pseudomonadati</taxon>
        <taxon>Pseudomonadota</taxon>
        <taxon>Alphaproteobacteria</taxon>
        <taxon>Rhodobacterales</taxon>
        <taxon>Roseobacteraceae</taxon>
        <taxon>Sulfitobacter</taxon>
    </lineage>
</organism>
<comment type="subcellular location">
    <subcellularLocation>
        <location evidence="1">Cell inner membrane</location>
        <topology evidence="1">Multi-pass membrane protein</topology>
    </subcellularLocation>
</comment>
<keyword evidence="5 9" id="KW-0812">Transmembrane</keyword>
<accession>A0AAU8BYK5</accession>
<evidence type="ECO:0000256" key="7">
    <source>
        <dbReference type="ARBA" id="ARBA00023136"/>
    </source>
</evidence>
<name>A0AAU8BYK5_9RHOB</name>
<gene>
    <name evidence="10" type="ORF">ABM428_07710</name>
</gene>
<evidence type="ECO:0000256" key="9">
    <source>
        <dbReference type="SAM" id="Phobius"/>
    </source>
</evidence>
<evidence type="ECO:0000313" key="10">
    <source>
        <dbReference type="EMBL" id="XCF08996.1"/>
    </source>
</evidence>
<feature type="transmembrane region" description="Helical" evidence="9">
    <location>
        <begin position="82"/>
        <end position="99"/>
    </location>
</feature>
<keyword evidence="6 9" id="KW-1133">Transmembrane helix</keyword>
<keyword evidence="3" id="KW-1003">Cell membrane</keyword>
<dbReference type="EMBL" id="CP159193">
    <property type="protein sequence ID" value="XCF08996.1"/>
    <property type="molecule type" value="Genomic_DNA"/>
</dbReference>
<dbReference type="Pfam" id="PF04143">
    <property type="entry name" value="Sulf_transp"/>
    <property type="match status" value="1"/>
</dbReference>
<dbReference type="AlphaFoldDB" id="A0AAU8BYK5"/>